<dbReference type="InterPro" id="IPR018109">
    <property type="entry name" value="Folylpolyglutamate_synth_CS"/>
</dbReference>
<dbReference type="OMA" id="SIHDRIC"/>
<evidence type="ECO:0000256" key="2">
    <source>
        <dbReference type="ARBA" id="ARBA00022598"/>
    </source>
</evidence>
<keyword evidence="3" id="KW-0479">Metal-binding</keyword>
<keyword evidence="6" id="KW-0460">Magnesium</keyword>
<dbReference type="Gene3D" id="3.90.190.20">
    <property type="entry name" value="Mur ligase, C-terminal domain"/>
    <property type="match status" value="1"/>
</dbReference>
<evidence type="ECO:0000256" key="6">
    <source>
        <dbReference type="ARBA" id="ARBA00022842"/>
    </source>
</evidence>
<dbReference type="eggNOG" id="KOG2525">
    <property type="taxonomic scope" value="Eukaryota"/>
</dbReference>
<evidence type="ECO:0000256" key="1">
    <source>
        <dbReference type="ARBA" id="ARBA00008276"/>
    </source>
</evidence>
<dbReference type="PROSITE" id="PS01012">
    <property type="entry name" value="FOLYLPOLYGLU_SYNT_2"/>
    <property type="match status" value="1"/>
</dbReference>
<gene>
    <name evidence="7" type="ORF">SEPMUDRAFT_74155</name>
</gene>
<dbReference type="STRING" id="692275.M3BQU0"/>
<evidence type="ECO:0000256" key="3">
    <source>
        <dbReference type="ARBA" id="ARBA00022723"/>
    </source>
</evidence>
<dbReference type="PANTHER" id="PTHR11136">
    <property type="entry name" value="FOLYLPOLYGLUTAMATE SYNTHASE-RELATED"/>
    <property type="match status" value="1"/>
</dbReference>
<dbReference type="UniPathway" id="UPA00850"/>
<dbReference type="SUPFAM" id="SSF53244">
    <property type="entry name" value="MurD-like peptide ligases, peptide-binding domain"/>
    <property type="match status" value="1"/>
</dbReference>
<dbReference type="EMBL" id="KB456271">
    <property type="protein sequence ID" value="EMF08473.1"/>
    <property type="molecule type" value="Genomic_DNA"/>
</dbReference>
<dbReference type="Proteomes" id="UP000016931">
    <property type="component" value="Unassembled WGS sequence"/>
</dbReference>
<dbReference type="GO" id="GO:0008270">
    <property type="term" value="F:zinc ion binding"/>
    <property type="evidence" value="ECO:0007669"/>
    <property type="project" value="InterPro"/>
</dbReference>
<evidence type="ECO:0000313" key="7">
    <source>
        <dbReference type="EMBL" id="EMF08473.1"/>
    </source>
</evidence>
<evidence type="ECO:0000313" key="8">
    <source>
        <dbReference type="Proteomes" id="UP000016931"/>
    </source>
</evidence>
<reference evidence="7 8" key="1">
    <citation type="journal article" date="2012" name="PLoS Pathog.">
        <title>Diverse lifestyles and strategies of plant pathogenesis encoded in the genomes of eighteen Dothideomycetes fungi.</title>
        <authorList>
            <person name="Ohm R.A."/>
            <person name="Feau N."/>
            <person name="Henrissat B."/>
            <person name="Schoch C.L."/>
            <person name="Horwitz B.A."/>
            <person name="Barry K.W."/>
            <person name="Condon B.J."/>
            <person name="Copeland A.C."/>
            <person name="Dhillon B."/>
            <person name="Glaser F."/>
            <person name="Hesse C.N."/>
            <person name="Kosti I."/>
            <person name="LaButti K."/>
            <person name="Lindquist E.A."/>
            <person name="Lucas S."/>
            <person name="Salamov A.A."/>
            <person name="Bradshaw R.E."/>
            <person name="Ciuffetti L."/>
            <person name="Hamelin R.C."/>
            <person name="Kema G.H.J."/>
            <person name="Lawrence C."/>
            <person name="Scott J.A."/>
            <person name="Spatafora J.W."/>
            <person name="Turgeon B.G."/>
            <person name="de Wit P.J.G.M."/>
            <person name="Zhong S."/>
            <person name="Goodwin S.B."/>
            <person name="Grigoriev I.V."/>
        </authorList>
    </citation>
    <scope>NUCLEOTIDE SEQUENCE [LARGE SCALE GENOMIC DNA]</scope>
    <source>
        <strain evidence="7 8">SO2202</strain>
    </source>
</reference>
<dbReference type="InterPro" id="IPR036615">
    <property type="entry name" value="Mur_ligase_C_dom_sf"/>
</dbReference>
<comment type="similarity">
    <text evidence="1">Belongs to the folylpolyglutamate synthase family.</text>
</comment>
<keyword evidence="8" id="KW-1185">Reference proteome</keyword>
<dbReference type="SUPFAM" id="SSF53623">
    <property type="entry name" value="MurD-like peptide ligases, catalytic domain"/>
    <property type="match status" value="2"/>
</dbReference>
<dbReference type="GO" id="GO:0004326">
    <property type="term" value="F:tetrahydrofolylpolyglutamate synthase activity"/>
    <property type="evidence" value="ECO:0007669"/>
    <property type="project" value="InterPro"/>
</dbReference>
<keyword evidence="2 7" id="KW-0436">Ligase</keyword>
<protein>
    <submittedName>
        <fullName evidence="7">Mur ligase</fullName>
    </submittedName>
</protein>
<dbReference type="OrthoDB" id="5212574at2759"/>
<dbReference type="AlphaFoldDB" id="M3BQU0"/>
<dbReference type="RefSeq" id="XP_016756594.1">
    <property type="nucleotide sequence ID" value="XM_016910053.1"/>
</dbReference>
<dbReference type="InterPro" id="IPR001645">
    <property type="entry name" value="Folylpolyglutamate_synth"/>
</dbReference>
<dbReference type="GO" id="GO:0005829">
    <property type="term" value="C:cytosol"/>
    <property type="evidence" value="ECO:0007669"/>
    <property type="project" value="TreeGrafter"/>
</dbReference>
<dbReference type="InterPro" id="IPR036565">
    <property type="entry name" value="Mur-like_cat_sf"/>
</dbReference>
<name>M3BQU0_SPHMS</name>
<proteinExistence type="inferred from homology"/>
<dbReference type="GO" id="GO:0005975">
    <property type="term" value="P:carbohydrate metabolic process"/>
    <property type="evidence" value="ECO:0007669"/>
    <property type="project" value="InterPro"/>
</dbReference>
<dbReference type="GO" id="GO:0005524">
    <property type="term" value="F:ATP binding"/>
    <property type="evidence" value="ECO:0007669"/>
    <property type="project" value="UniProtKB-KW"/>
</dbReference>
<evidence type="ECO:0000256" key="5">
    <source>
        <dbReference type="ARBA" id="ARBA00022840"/>
    </source>
</evidence>
<evidence type="ECO:0000256" key="4">
    <source>
        <dbReference type="ARBA" id="ARBA00022741"/>
    </source>
</evidence>
<sequence length="504" mass="55723">MIELGLQRISRLLSTTALPWKAIHVAGTNGKGTVCHLTSALLNAYNRSQYREKLQQSPVTHGRFTSPHLVDRWDCIAFSNGGASHHAMDVVPERDFFEEESAVKAFNAQHNINASEFEILTATAFRLFTQRELDVAVVEVGLGGLLDATNILGEPVSGSTETKLIRKRFNPAKWRPKPLITAITQIGLDHRGFLGNTRAEIATQKAGIMKSGVPVAWARDAELDILFESKARELHAPVIRWENILPLMTPSAWQDLSPPRRINGELAIISAWTALTNLGRIPFDATQDDETSTTTTNTKNLRDNLLAEWQTIIQTHTLPGRQETISLAPIMRTSTSKTTTALLDGAHNSDGIHHLAQTVQNTLRTRNKKTPTPIIWILALSVSSDRNPTPILQTLLQPGDRVFAVEFGPVDGMDWVQALSAEEIAGVAEEVMEMKKMEMEMEMGSVGGREDVQIWKRDLEGALRGACELAGRVGGEVVVCGSLYLVGDVWRLLREREGEREVGR</sequence>
<keyword evidence="4" id="KW-0547">Nucleotide-binding</keyword>
<accession>M3BQU0</accession>
<dbReference type="GeneID" id="27907190"/>
<dbReference type="PROSITE" id="PS00806">
    <property type="entry name" value="ALDOLASE_CLASS_II_2"/>
    <property type="match status" value="1"/>
</dbReference>
<keyword evidence="5" id="KW-0067">ATP-binding</keyword>
<dbReference type="GO" id="GO:0005739">
    <property type="term" value="C:mitochondrion"/>
    <property type="evidence" value="ECO:0007669"/>
    <property type="project" value="TreeGrafter"/>
</dbReference>
<dbReference type="HOGENOM" id="CLU_015869_2_0_1"/>
<dbReference type="Gene3D" id="3.40.1190.10">
    <property type="entry name" value="Mur-like, catalytic domain"/>
    <property type="match status" value="1"/>
</dbReference>
<dbReference type="GO" id="GO:0016832">
    <property type="term" value="F:aldehyde-lyase activity"/>
    <property type="evidence" value="ECO:0007669"/>
    <property type="project" value="InterPro"/>
</dbReference>
<dbReference type="GO" id="GO:0008841">
    <property type="term" value="F:dihydrofolate synthase activity"/>
    <property type="evidence" value="ECO:0007669"/>
    <property type="project" value="TreeGrafter"/>
</dbReference>
<organism evidence="7 8">
    <name type="scientific">Sphaerulina musiva (strain SO2202)</name>
    <name type="common">Poplar stem canker fungus</name>
    <name type="synonym">Septoria musiva</name>
    <dbReference type="NCBI Taxonomy" id="692275"/>
    <lineage>
        <taxon>Eukaryota</taxon>
        <taxon>Fungi</taxon>
        <taxon>Dikarya</taxon>
        <taxon>Ascomycota</taxon>
        <taxon>Pezizomycotina</taxon>
        <taxon>Dothideomycetes</taxon>
        <taxon>Dothideomycetidae</taxon>
        <taxon>Mycosphaerellales</taxon>
        <taxon>Mycosphaerellaceae</taxon>
        <taxon>Sphaerulina</taxon>
    </lineage>
</organism>
<dbReference type="PANTHER" id="PTHR11136:SF0">
    <property type="entry name" value="DIHYDROFOLATE SYNTHETASE-RELATED"/>
    <property type="match status" value="1"/>
</dbReference>
<dbReference type="InterPro" id="IPR000771">
    <property type="entry name" value="FBA_II"/>
</dbReference>